<dbReference type="Pfam" id="PF10184">
    <property type="entry name" value="DUF2358"/>
    <property type="match status" value="1"/>
</dbReference>
<gene>
    <name evidence="1" type="ORF">FisN_2Hh333</name>
</gene>
<comment type="caution">
    <text evidence="1">The sequence shown here is derived from an EMBL/GenBank/DDBJ whole genome shotgun (WGS) entry which is preliminary data.</text>
</comment>
<protein>
    <submittedName>
        <fullName evidence="1">Uncharacterized protein</fullName>
    </submittedName>
</protein>
<dbReference type="AlphaFoldDB" id="A0A1Z5KK75"/>
<dbReference type="Proteomes" id="UP000198406">
    <property type="component" value="Unassembled WGS sequence"/>
</dbReference>
<evidence type="ECO:0000313" key="1">
    <source>
        <dbReference type="EMBL" id="GAX26720.1"/>
    </source>
</evidence>
<dbReference type="EMBL" id="BDSP01000251">
    <property type="protein sequence ID" value="GAX26720.1"/>
    <property type="molecule type" value="Genomic_DNA"/>
</dbReference>
<dbReference type="PANTHER" id="PTHR31094:SF2">
    <property type="entry name" value="RIKEN CDNA 2310061I04 GENE"/>
    <property type="match status" value="1"/>
</dbReference>
<keyword evidence="2" id="KW-1185">Reference proteome</keyword>
<sequence length="432" mass="49135">MEERTHTMSYRRKRKQSTVRRCYVFATAALSATLLLQATVPSSFAFHQSSSSSRYAPSVHRFMARSLAKEGYDSCQGNKEEFELRVGRALDILRSDYPDILTKQPNFNIYSNDIEVVDPSGVKVHGISAYKNSFRILHALVRFIYCPARSSLTFRMCFDKARQNIRIHWNAEVIPREIFGGSRTTLHVDGISVYEISQVTGEIVQHRIEHLLMNNMPIQPKEGVIEALKQQHTVTVPSFSRDDSLEHVFRLAEGDSLNMVTPFQQHVRLFSDPQSSSLFAFEATSDDNEENHVVNEQYPGLDWDALETKNKSRMKFGLKALTPEEFLQLQSQVKEMDEKQKQLAAEAAAAAASAKKEPKPMNFFEKLMGGDLLKDTCESNFDCNRPEICCDFGFKKMCCSSGALVGLQNMQRRPQMIPVRVPVEVPPDVDRY</sequence>
<dbReference type="InterPro" id="IPR018790">
    <property type="entry name" value="DUF2358"/>
</dbReference>
<dbReference type="OrthoDB" id="44820at2759"/>
<organism evidence="1 2">
    <name type="scientific">Fistulifera solaris</name>
    <name type="common">Oleaginous diatom</name>
    <dbReference type="NCBI Taxonomy" id="1519565"/>
    <lineage>
        <taxon>Eukaryota</taxon>
        <taxon>Sar</taxon>
        <taxon>Stramenopiles</taxon>
        <taxon>Ochrophyta</taxon>
        <taxon>Bacillariophyta</taxon>
        <taxon>Bacillariophyceae</taxon>
        <taxon>Bacillariophycidae</taxon>
        <taxon>Naviculales</taxon>
        <taxon>Naviculaceae</taxon>
        <taxon>Fistulifera</taxon>
    </lineage>
</organism>
<dbReference type="InParanoid" id="A0A1Z5KK75"/>
<dbReference type="PANTHER" id="PTHR31094">
    <property type="entry name" value="RIKEN CDNA 2310061I04 GENE"/>
    <property type="match status" value="1"/>
</dbReference>
<name>A0A1Z5KK75_FISSO</name>
<accession>A0A1Z5KK75</accession>
<reference evidence="1 2" key="1">
    <citation type="journal article" date="2015" name="Plant Cell">
        <title>Oil accumulation by the oleaginous diatom Fistulifera solaris as revealed by the genome and transcriptome.</title>
        <authorList>
            <person name="Tanaka T."/>
            <person name="Maeda Y."/>
            <person name="Veluchamy A."/>
            <person name="Tanaka M."/>
            <person name="Abida H."/>
            <person name="Marechal E."/>
            <person name="Bowler C."/>
            <person name="Muto M."/>
            <person name="Sunaga Y."/>
            <person name="Tanaka M."/>
            <person name="Yoshino T."/>
            <person name="Taniguchi T."/>
            <person name="Fukuda Y."/>
            <person name="Nemoto M."/>
            <person name="Matsumoto M."/>
            <person name="Wong P.S."/>
            <person name="Aburatani S."/>
            <person name="Fujibuchi W."/>
        </authorList>
    </citation>
    <scope>NUCLEOTIDE SEQUENCE [LARGE SCALE GENOMIC DNA]</scope>
    <source>
        <strain evidence="1 2">JPCC DA0580</strain>
    </source>
</reference>
<proteinExistence type="predicted"/>
<evidence type="ECO:0000313" key="2">
    <source>
        <dbReference type="Proteomes" id="UP000198406"/>
    </source>
</evidence>